<dbReference type="EMBL" id="JALJOR010000001">
    <property type="protein sequence ID" value="KAK9829772.1"/>
    <property type="molecule type" value="Genomic_DNA"/>
</dbReference>
<keyword evidence="3" id="KW-0862">Zinc</keyword>
<proteinExistence type="predicted"/>
<reference evidence="8 9" key="1">
    <citation type="journal article" date="2024" name="Nat. Commun.">
        <title>Phylogenomics reveals the evolutionary origins of lichenization in chlorophyte algae.</title>
        <authorList>
            <person name="Puginier C."/>
            <person name="Libourel C."/>
            <person name="Otte J."/>
            <person name="Skaloud P."/>
            <person name="Haon M."/>
            <person name="Grisel S."/>
            <person name="Petersen M."/>
            <person name="Berrin J.G."/>
            <person name="Delaux P.M."/>
            <person name="Dal Grande F."/>
            <person name="Keller J."/>
        </authorList>
    </citation>
    <scope>NUCLEOTIDE SEQUENCE [LARGE SCALE GENOMIC DNA]</scope>
    <source>
        <strain evidence="8 9">SAG 2043</strain>
    </source>
</reference>
<evidence type="ECO:0000256" key="3">
    <source>
        <dbReference type="ARBA" id="ARBA00022833"/>
    </source>
</evidence>
<dbReference type="PANTHER" id="PTHR47177">
    <property type="entry name" value="F18C1.6 PROTEIN"/>
    <property type="match status" value="1"/>
</dbReference>
<dbReference type="InterPro" id="IPR013083">
    <property type="entry name" value="Znf_RING/FYVE/PHD"/>
</dbReference>
<evidence type="ECO:0000313" key="8">
    <source>
        <dbReference type="EMBL" id="KAK9829772.1"/>
    </source>
</evidence>
<gene>
    <name evidence="8" type="ORF">WJX72_007809</name>
</gene>
<evidence type="ECO:0000256" key="5">
    <source>
        <dbReference type="SAM" id="MobiDB-lite"/>
    </source>
</evidence>
<sequence length="530" mass="57419">MAVVCGICHEEGISEIGELDCCEHSFCHPCITQWAEIETRCPFCKSRFTQIQRKRLDLDALADAGDDALGEGDGDAVIRQRWPGTVLETTVVPERNQRNAAEGQLPEDGDEFEEDPMDTVYCTECGDGGDEACLLLCDGCDRPCHTYCAGLDGVPDGEWFCAACEERRAGQALHDPARAPAPAATGGRRTRASRGASAPSRQPAQSNATRLAMVAAERSSGGGVSQARSAPMTRRVRQRLMQRRGSRAVRVPVPAPPASPPRNMYDAAASHAHRRVDEMRGNWEALRRGHATFDHRPTSSSVSNGSRVESTAHAPPDQPEASAREQARSRAVAALAQAQFGPRQGSEDVDVSSAWSQLEAIRQQAQQAQQQQQQQRSRPSATRQRSTGYIPTGSFGSSEEDEDEEGPQHSLGSAFRAELRQARDLGRRMGPTGRVASGQRRPSMRRAPSAAFTIDHTRARMQAARAAKEAVVAQVKEMLKPMYHRKAISRDEFKALAKAATAVLVRGEAQGAADAVQRAAEVTGIPVQSL</sequence>
<dbReference type="Pfam" id="PF00097">
    <property type="entry name" value="zf-C3HC4"/>
    <property type="match status" value="1"/>
</dbReference>
<dbReference type="InterPro" id="IPR011011">
    <property type="entry name" value="Znf_FYVE_PHD"/>
</dbReference>
<dbReference type="AlphaFoldDB" id="A0AAW1R8T2"/>
<dbReference type="SMART" id="SM00249">
    <property type="entry name" value="PHD"/>
    <property type="match status" value="1"/>
</dbReference>
<evidence type="ECO:0000313" key="9">
    <source>
        <dbReference type="Proteomes" id="UP001489004"/>
    </source>
</evidence>
<comment type="caution">
    <text evidence="8">The sequence shown here is derived from an EMBL/GenBank/DDBJ whole genome shotgun (WGS) entry which is preliminary data.</text>
</comment>
<evidence type="ECO:0000259" key="6">
    <source>
        <dbReference type="PROSITE" id="PS50016"/>
    </source>
</evidence>
<keyword evidence="2 4" id="KW-0863">Zinc-finger</keyword>
<accession>A0AAW1R8T2</accession>
<dbReference type="Proteomes" id="UP001489004">
    <property type="component" value="Unassembled WGS sequence"/>
</dbReference>
<dbReference type="InterPro" id="IPR017907">
    <property type="entry name" value="Znf_RING_CS"/>
</dbReference>
<feature type="compositionally biased region" description="Low complexity" evidence="5">
    <location>
        <begin position="178"/>
        <end position="204"/>
    </location>
</feature>
<feature type="region of interest" description="Disordered" evidence="5">
    <location>
        <begin position="171"/>
        <end position="263"/>
    </location>
</feature>
<keyword evidence="1" id="KW-0479">Metal-binding</keyword>
<dbReference type="InterPro" id="IPR018957">
    <property type="entry name" value="Znf_C3HC4_RING-type"/>
</dbReference>
<evidence type="ECO:0000256" key="4">
    <source>
        <dbReference type="PROSITE-ProRule" id="PRU00175"/>
    </source>
</evidence>
<dbReference type="InterPro" id="IPR001965">
    <property type="entry name" value="Znf_PHD"/>
</dbReference>
<feature type="compositionally biased region" description="Basic residues" evidence="5">
    <location>
        <begin position="234"/>
        <end position="247"/>
    </location>
</feature>
<dbReference type="PROSITE" id="PS50089">
    <property type="entry name" value="ZF_RING_2"/>
    <property type="match status" value="1"/>
</dbReference>
<dbReference type="PROSITE" id="PS50016">
    <property type="entry name" value="ZF_PHD_2"/>
    <property type="match status" value="1"/>
</dbReference>
<name>A0AAW1R8T2_9CHLO</name>
<evidence type="ECO:0000259" key="7">
    <source>
        <dbReference type="PROSITE" id="PS50089"/>
    </source>
</evidence>
<dbReference type="InterPro" id="IPR019787">
    <property type="entry name" value="Znf_PHD-finger"/>
</dbReference>
<protein>
    <recommendedName>
        <fullName evidence="10">PHD and RING finger domain-containing protein 1</fullName>
    </recommendedName>
</protein>
<dbReference type="Gene3D" id="3.30.40.10">
    <property type="entry name" value="Zinc/RING finger domain, C3HC4 (zinc finger)"/>
    <property type="match status" value="2"/>
</dbReference>
<organism evidence="8 9">
    <name type="scientific">[Myrmecia] bisecta</name>
    <dbReference type="NCBI Taxonomy" id="41462"/>
    <lineage>
        <taxon>Eukaryota</taxon>
        <taxon>Viridiplantae</taxon>
        <taxon>Chlorophyta</taxon>
        <taxon>core chlorophytes</taxon>
        <taxon>Trebouxiophyceae</taxon>
        <taxon>Trebouxiales</taxon>
        <taxon>Trebouxiaceae</taxon>
        <taxon>Myrmecia</taxon>
    </lineage>
</organism>
<evidence type="ECO:0000256" key="1">
    <source>
        <dbReference type="ARBA" id="ARBA00022723"/>
    </source>
</evidence>
<dbReference type="InterPro" id="IPR001841">
    <property type="entry name" value="Znf_RING"/>
</dbReference>
<dbReference type="SMART" id="SM00184">
    <property type="entry name" value="RING"/>
    <property type="match status" value="1"/>
</dbReference>
<feature type="region of interest" description="Disordered" evidence="5">
    <location>
        <begin position="290"/>
        <end position="333"/>
    </location>
</feature>
<feature type="compositionally biased region" description="Low complexity" evidence="5">
    <location>
        <begin position="362"/>
        <end position="386"/>
    </location>
</feature>
<keyword evidence="9" id="KW-1185">Reference proteome</keyword>
<feature type="compositionally biased region" description="Basic and acidic residues" evidence="5">
    <location>
        <begin position="417"/>
        <end position="427"/>
    </location>
</feature>
<dbReference type="SUPFAM" id="SSF57850">
    <property type="entry name" value="RING/U-box"/>
    <property type="match status" value="1"/>
</dbReference>
<dbReference type="SUPFAM" id="SSF57903">
    <property type="entry name" value="FYVE/PHD zinc finger"/>
    <property type="match status" value="1"/>
</dbReference>
<feature type="domain" description="PHD-type" evidence="6">
    <location>
        <begin position="119"/>
        <end position="167"/>
    </location>
</feature>
<dbReference type="CDD" id="cd15545">
    <property type="entry name" value="PHD_BAZ2A_like"/>
    <property type="match status" value="1"/>
</dbReference>
<feature type="domain" description="RING-type" evidence="7">
    <location>
        <begin position="5"/>
        <end position="45"/>
    </location>
</feature>
<dbReference type="PANTHER" id="PTHR47177:SF3">
    <property type="entry name" value="F18C1.6 PROTEIN"/>
    <property type="match status" value="1"/>
</dbReference>
<dbReference type="PROSITE" id="PS00518">
    <property type="entry name" value="ZF_RING_1"/>
    <property type="match status" value="1"/>
</dbReference>
<evidence type="ECO:0008006" key="10">
    <source>
        <dbReference type="Google" id="ProtNLM"/>
    </source>
</evidence>
<evidence type="ECO:0000256" key="2">
    <source>
        <dbReference type="ARBA" id="ARBA00022771"/>
    </source>
</evidence>
<feature type="region of interest" description="Disordered" evidence="5">
    <location>
        <begin position="362"/>
        <end position="449"/>
    </location>
</feature>
<feature type="compositionally biased region" description="Low complexity" evidence="5">
    <location>
        <begin position="299"/>
        <end position="309"/>
    </location>
</feature>
<dbReference type="GO" id="GO:0008270">
    <property type="term" value="F:zinc ion binding"/>
    <property type="evidence" value="ECO:0007669"/>
    <property type="project" value="UniProtKB-KW"/>
</dbReference>